<gene>
    <name evidence="2" type="ORF">ACFSXZ_01050</name>
</gene>
<dbReference type="Pfam" id="PF07987">
    <property type="entry name" value="DUF1775"/>
    <property type="match status" value="1"/>
</dbReference>
<proteinExistence type="predicted"/>
<dbReference type="Proteomes" id="UP001597417">
    <property type="component" value="Unassembled WGS sequence"/>
</dbReference>
<feature type="domain" description="YncI copper-binding" evidence="1">
    <location>
        <begin position="1"/>
        <end position="29"/>
    </location>
</feature>
<dbReference type="InterPro" id="IPR012533">
    <property type="entry name" value="YcnI-copper_dom"/>
</dbReference>
<dbReference type="RefSeq" id="WP_378260359.1">
    <property type="nucleotide sequence ID" value="NZ_JBHUKR010000002.1"/>
</dbReference>
<organism evidence="2 3">
    <name type="scientific">Amycolatopsis pigmentata</name>
    <dbReference type="NCBI Taxonomy" id="450801"/>
    <lineage>
        <taxon>Bacteria</taxon>
        <taxon>Bacillati</taxon>
        <taxon>Actinomycetota</taxon>
        <taxon>Actinomycetes</taxon>
        <taxon>Pseudonocardiales</taxon>
        <taxon>Pseudonocardiaceae</taxon>
        <taxon>Amycolatopsis</taxon>
    </lineage>
</organism>
<sequence>MPTNTGRLVMPAVQTYDNGDVVHWDQSPQCMR</sequence>
<comment type="caution">
    <text evidence="2">The sequence shown here is derived from an EMBL/GenBank/DDBJ whole genome shotgun (WGS) entry which is preliminary data.</text>
</comment>
<reference evidence="3" key="1">
    <citation type="journal article" date="2019" name="Int. J. Syst. Evol. Microbiol.">
        <title>The Global Catalogue of Microorganisms (GCM) 10K type strain sequencing project: providing services to taxonomists for standard genome sequencing and annotation.</title>
        <authorList>
            <consortium name="The Broad Institute Genomics Platform"/>
            <consortium name="The Broad Institute Genome Sequencing Center for Infectious Disease"/>
            <person name="Wu L."/>
            <person name="Ma J."/>
        </authorList>
    </citation>
    <scope>NUCLEOTIDE SEQUENCE [LARGE SCALE GENOMIC DNA]</scope>
    <source>
        <strain evidence="3">CGMCC 4.7645</strain>
    </source>
</reference>
<name>A0ABW5FL67_9PSEU</name>
<evidence type="ECO:0000313" key="2">
    <source>
        <dbReference type="EMBL" id="MFD2414910.1"/>
    </source>
</evidence>
<dbReference type="EMBL" id="JBHUKR010000002">
    <property type="protein sequence ID" value="MFD2414910.1"/>
    <property type="molecule type" value="Genomic_DNA"/>
</dbReference>
<evidence type="ECO:0000313" key="3">
    <source>
        <dbReference type="Proteomes" id="UP001597417"/>
    </source>
</evidence>
<evidence type="ECO:0000259" key="1">
    <source>
        <dbReference type="Pfam" id="PF07987"/>
    </source>
</evidence>
<accession>A0ABW5FL67</accession>
<protein>
    <submittedName>
        <fullName evidence="2">DUF1775 domain-containing protein</fullName>
    </submittedName>
</protein>
<keyword evidence="3" id="KW-1185">Reference proteome</keyword>